<dbReference type="InterPro" id="IPR050272">
    <property type="entry name" value="Isochorismatase-like_hydrls"/>
</dbReference>
<dbReference type="PATRIC" id="fig|1278076.4.peg.4644"/>
<keyword evidence="1" id="KW-0378">Hydrolase</keyword>
<evidence type="ECO:0000259" key="2">
    <source>
        <dbReference type="Pfam" id="PF00857"/>
    </source>
</evidence>
<feature type="domain" description="Isochorismatase-like" evidence="2">
    <location>
        <begin position="18"/>
        <end position="196"/>
    </location>
</feature>
<name>M2X426_9NOCA</name>
<dbReference type="SUPFAM" id="SSF52499">
    <property type="entry name" value="Isochorismatase-like hydrolases"/>
    <property type="match status" value="1"/>
</dbReference>
<sequence length="222" mass="23819">MTGTTSVDHYTAPHYATSALLLIDVQNDFLDDGPAPIPGTRDIVPDLAVLAESFRYHGRPVVHVVRRYVAPDIDSVRRAAVEAGARIVAPGTEGAAIPNEVLPAAGAGRIDEDALLAGDMVRVGPVEYVMWKPRWSAFHRTPLEAELARLGVDTVVIAGCNMPNCPRATAFDATARDLRTVVVADAVSRFAPHHHDELASIGVVLIHLPKLLDMLGTDPFPT</sequence>
<dbReference type="AlphaFoldDB" id="M2X426"/>
<comment type="caution">
    <text evidence="3">The sequence shown here is derived from an EMBL/GenBank/DDBJ whole genome shotgun (WGS) entry which is preliminary data.</text>
</comment>
<accession>M2X426</accession>
<dbReference type="InterPro" id="IPR000868">
    <property type="entry name" value="Isochorismatase-like_dom"/>
</dbReference>
<evidence type="ECO:0000313" key="4">
    <source>
        <dbReference type="Proteomes" id="UP000011731"/>
    </source>
</evidence>
<dbReference type="InterPro" id="IPR036380">
    <property type="entry name" value="Isochorismatase-like_sf"/>
</dbReference>
<proteinExistence type="predicted"/>
<reference evidence="3 4" key="1">
    <citation type="journal article" date="2013" name="Genome Announc.">
        <title>Draft Genome Sequence of Rhodococcus ruber Strain BKS 20-38.</title>
        <authorList>
            <person name="Bala M."/>
            <person name="Kumar S."/>
            <person name="Raghava G.P."/>
            <person name="Mayilraj S."/>
        </authorList>
    </citation>
    <scope>NUCLEOTIDE SEQUENCE [LARGE SCALE GENOMIC DNA]</scope>
    <source>
        <strain evidence="3 4">BKS 20-38</strain>
    </source>
</reference>
<dbReference type="GO" id="GO:0016787">
    <property type="term" value="F:hydrolase activity"/>
    <property type="evidence" value="ECO:0007669"/>
    <property type="project" value="UniProtKB-KW"/>
</dbReference>
<dbReference type="PANTHER" id="PTHR43540">
    <property type="entry name" value="PEROXYUREIDOACRYLATE/UREIDOACRYLATE AMIDOHYDROLASE-RELATED"/>
    <property type="match status" value="1"/>
</dbReference>
<evidence type="ECO:0000256" key="1">
    <source>
        <dbReference type="ARBA" id="ARBA00022801"/>
    </source>
</evidence>
<dbReference type="RefSeq" id="WP_003938597.1">
    <property type="nucleotide sequence ID" value="NZ_AOEX01000086.1"/>
</dbReference>
<dbReference type="CDD" id="cd00431">
    <property type="entry name" value="cysteine_hydrolases"/>
    <property type="match status" value="1"/>
</dbReference>
<gene>
    <name evidence="3" type="ORF">G352_22681</name>
</gene>
<dbReference type="Proteomes" id="UP000011731">
    <property type="component" value="Unassembled WGS sequence"/>
</dbReference>
<evidence type="ECO:0000313" key="3">
    <source>
        <dbReference type="EMBL" id="EME55776.1"/>
    </source>
</evidence>
<protein>
    <submittedName>
        <fullName evidence="3">Isochorismatase</fullName>
    </submittedName>
</protein>
<keyword evidence="4" id="KW-1185">Reference proteome</keyword>
<dbReference type="Pfam" id="PF00857">
    <property type="entry name" value="Isochorismatase"/>
    <property type="match status" value="1"/>
</dbReference>
<dbReference type="Gene3D" id="3.40.50.850">
    <property type="entry name" value="Isochorismatase-like"/>
    <property type="match status" value="1"/>
</dbReference>
<dbReference type="EMBL" id="AOEX01000086">
    <property type="protein sequence ID" value="EME55776.1"/>
    <property type="molecule type" value="Genomic_DNA"/>
</dbReference>
<organism evidence="3 4">
    <name type="scientific">Rhodococcus ruber BKS 20-38</name>
    <dbReference type="NCBI Taxonomy" id="1278076"/>
    <lineage>
        <taxon>Bacteria</taxon>
        <taxon>Bacillati</taxon>
        <taxon>Actinomycetota</taxon>
        <taxon>Actinomycetes</taxon>
        <taxon>Mycobacteriales</taxon>
        <taxon>Nocardiaceae</taxon>
        <taxon>Rhodococcus</taxon>
    </lineage>
</organism>
<dbReference type="PANTHER" id="PTHR43540:SF6">
    <property type="entry name" value="ISOCHORISMATASE-LIKE DOMAIN-CONTAINING PROTEIN"/>
    <property type="match status" value="1"/>
</dbReference>